<dbReference type="PATRIC" id="fig|76731.3.peg.787"/>
<reference evidence="4 5" key="1">
    <citation type="submission" date="2015-12" db="EMBL/GenBank/DDBJ databases">
        <title>Complete genome of Roseateles depolymerans KCTC 42856.</title>
        <authorList>
            <person name="Kim K.M."/>
        </authorList>
    </citation>
    <scope>NUCLEOTIDE SEQUENCE [LARGE SCALE GENOMIC DNA]</scope>
    <source>
        <strain evidence="4 5">KCTC 42856</strain>
    </source>
</reference>
<dbReference type="Pfam" id="PF12729">
    <property type="entry name" value="4HB_MCP_1"/>
    <property type="match status" value="1"/>
</dbReference>
<evidence type="ECO:0000256" key="3">
    <source>
        <dbReference type="ARBA" id="ARBA00029447"/>
    </source>
</evidence>
<dbReference type="OrthoDB" id="5441488at2"/>
<dbReference type="CDD" id="cd19411">
    <property type="entry name" value="MCP2201-like_sensor"/>
    <property type="match status" value="1"/>
</dbReference>
<protein>
    <submittedName>
        <fullName evidence="4">Chemotaxis protein</fullName>
    </submittedName>
</protein>
<dbReference type="SMART" id="SM00304">
    <property type="entry name" value="HAMP"/>
    <property type="match status" value="1"/>
</dbReference>
<proteinExistence type="inferred from homology"/>
<keyword evidence="5" id="KW-1185">Reference proteome</keyword>
<comment type="subcellular location">
    <subcellularLocation>
        <location evidence="1">Membrane</location>
    </subcellularLocation>
</comment>
<dbReference type="GO" id="GO:0004888">
    <property type="term" value="F:transmembrane signaling receptor activity"/>
    <property type="evidence" value="ECO:0007669"/>
    <property type="project" value="InterPro"/>
</dbReference>
<organism evidence="4 5">
    <name type="scientific">Roseateles depolymerans</name>
    <dbReference type="NCBI Taxonomy" id="76731"/>
    <lineage>
        <taxon>Bacteria</taxon>
        <taxon>Pseudomonadati</taxon>
        <taxon>Pseudomonadota</taxon>
        <taxon>Betaproteobacteria</taxon>
        <taxon>Burkholderiales</taxon>
        <taxon>Sphaerotilaceae</taxon>
        <taxon>Roseateles</taxon>
    </lineage>
</organism>
<gene>
    <name evidence="4" type="ORF">RD2015_775</name>
</gene>
<comment type="similarity">
    <text evidence="3">Belongs to the methyl-accepting chemotaxis (MCP) protein family.</text>
</comment>
<dbReference type="Proteomes" id="UP000060699">
    <property type="component" value="Chromosome"/>
</dbReference>
<sequence>MPRLSDLNIGTRLSAAFAVVLILLLLVLAVAFSVLTRLSQTMDQLVQDRYAQIAVSDDIKNVGDQGVIVIGRLLLSTDAEQGKRYMDDYAKVRAANTENFAKFEKMLNTDEGKAIFAEQSVARKDYGAAVRKLFELVAAGQREQAMAIYQGDMARLQARYYALIDKMVDYQAQAMQTDVARANEDARRSKQWMAGVAVVAVLLGVLTAYSITRSITTRIHGAIALAEDVAKGDLTYHPVAQSRDEIGRLVAALQHMVDSLHRIVSDVRRGAVTITAAAHEVAQGNADLSARTEAQASALQQTASAMEQLTAAVRMSADHANQASATAVSASQVATQGGSAVGEVVSTMNAISASSQRIGEIIGVIDGIAFQTNILALNAAVEAARAGEHGRGFAVVASEVRALAQRSAGAAKEIKALIEASTQQVSAGSRLVTQAGSTMQQVVSGIQQVSGVVAEISASSREQSLGIEQVNAAIIQMDDTTQKNAAMVEQSTAAARALQDQAAQLNDAVKAFVL</sequence>
<evidence type="ECO:0000256" key="1">
    <source>
        <dbReference type="ARBA" id="ARBA00004370"/>
    </source>
</evidence>
<dbReference type="PROSITE" id="PS50111">
    <property type="entry name" value="CHEMOTAXIS_TRANSDUC_2"/>
    <property type="match status" value="1"/>
</dbReference>
<dbReference type="Pfam" id="PF00015">
    <property type="entry name" value="MCPsignal"/>
    <property type="match status" value="1"/>
</dbReference>
<evidence type="ECO:0000313" key="4">
    <source>
        <dbReference type="EMBL" id="ALV05271.1"/>
    </source>
</evidence>
<dbReference type="PRINTS" id="PR00260">
    <property type="entry name" value="CHEMTRNSDUCR"/>
</dbReference>
<evidence type="ECO:0000256" key="2">
    <source>
        <dbReference type="ARBA" id="ARBA00022481"/>
    </source>
</evidence>
<dbReference type="RefSeq" id="WP_083525311.1">
    <property type="nucleotide sequence ID" value="NZ_CP013729.1"/>
</dbReference>
<dbReference type="SMART" id="SM00283">
    <property type="entry name" value="MA"/>
    <property type="match status" value="1"/>
</dbReference>
<dbReference type="PANTHER" id="PTHR43531:SF14">
    <property type="entry name" value="METHYL-ACCEPTING CHEMOTAXIS PROTEIN I-RELATED"/>
    <property type="match status" value="1"/>
</dbReference>
<dbReference type="PROSITE" id="PS50885">
    <property type="entry name" value="HAMP"/>
    <property type="match status" value="1"/>
</dbReference>
<dbReference type="InterPro" id="IPR024478">
    <property type="entry name" value="HlyB_4HB_MCP"/>
</dbReference>
<dbReference type="GO" id="GO:0007165">
    <property type="term" value="P:signal transduction"/>
    <property type="evidence" value="ECO:0007669"/>
    <property type="project" value="InterPro"/>
</dbReference>
<dbReference type="KEGG" id="rdp:RD2015_775"/>
<name>A0A0U3LK86_9BURK</name>
<dbReference type="InterPro" id="IPR004089">
    <property type="entry name" value="MCPsignal_dom"/>
</dbReference>
<dbReference type="InterPro" id="IPR004090">
    <property type="entry name" value="Chemotax_Me-accpt_rcpt"/>
</dbReference>
<dbReference type="Pfam" id="PF00672">
    <property type="entry name" value="HAMP"/>
    <property type="match status" value="1"/>
</dbReference>
<dbReference type="GO" id="GO:0006935">
    <property type="term" value="P:chemotaxis"/>
    <property type="evidence" value="ECO:0007669"/>
    <property type="project" value="InterPro"/>
</dbReference>
<dbReference type="InterPro" id="IPR051310">
    <property type="entry name" value="MCP_chemotaxis"/>
</dbReference>
<accession>A0A0U3LK86</accession>
<dbReference type="InterPro" id="IPR047347">
    <property type="entry name" value="YvaQ-like_sensor"/>
</dbReference>
<dbReference type="EMBL" id="CP013729">
    <property type="protein sequence ID" value="ALV05271.1"/>
    <property type="molecule type" value="Genomic_DNA"/>
</dbReference>
<dbReference type="GO" id="GO:0005886">
    <property type="term" value="C:plasma membrane"/>
    <property type="evidence" value="ECO:0007669"/>
    <property type="project" value="TreeGrafter"/>
</dbReference>
<evidence type="ECO:0000313" key="5">
    <source>
        <dbReference type="Proteomes" id="UP000060699"/>
    </source>
</evidence>
<dbReference type="AlphaFoldDB" id="A0A0U3LK86"/>
<dbReference type="FunFam" id="1.10.287.950:FF:000001">
    <property type="entry name" value="Methyl-accepting chemotaxis sensory transducer"/>
    <property type="match status" value="1"/>
</dbReference>
<dbReference type="InterPro" id="IPR003660">
    <property type="entry name" value="HAMP_dom"/>
</dbReference>
<dbReference type="STRING" id="76731.RD2015_775"/>
<dbReference type="PANTHER" id="PTHR43531">
    <property type="entry name" value="PROTEIN ICFG"/>
    <property type="match status" value="1"/>
</dbReference>
<dbReference type="SUPFAM" id="SSF58104">
    <property type="entry name" value="Methyl-accepting chemotaxis protein (MCP) signaling domain"/>
    <property type="match status" value="1"/>
</dbReference>
<dbReference type="CDD" id="cd11386">
    <property type="entry name" value="MCP_signal"/>
    <property type="match status" value="1"/>
</dbReference>
<dbReference type="CDD" id="cd06225">
    <property type="entry name" value="HAMP"/>
    <property type="match status" value="1"/>
</dbReference>
<dbReference type="Gene3D" id="1.10.287.950">
    <property type="entry name" value="Methyl-accepting chemotaxis protein"/>
    <property type="match status" value="1"/>
</dbReference>
<keyword evidence="2" id="KW-0488">Methylation</keyword>